<dbReference type="EMBL" id="LABX01000060">
    <property type="protein sequence ID" value="KMO37082.1"/>
    <property type="molecule type" value="Genomic_DNA"/>
</dbReference>
<name>A0A0J6SU82_9HYPH</name>
<dbReference type="PATRIC" id="fig|270351.6.peg.6463"/>
<proteinExistence type="predicted"/>
<keyword evidence="1" id="KW-0732">Signal</keyword>
<feature type="chain" id="PRO_5005281590" evidence="1">
    <location>
        <begin position="25"/>
        <end position="152"/>
    </location>
</feature>
<dbReference type="OrthoDB" id="7999359at2"/>
<comment type="caution">
    <text evidence="2">The sequence shown here is derived from an EMBL/GenBank/DDBJ whole genome shotgun (WGS) entry which is preliminary data.</text>
</comment>
<dbReference type="PROSITE" id="PS51257">
    <property type="entry name" value="PROKAR_LIPOPROTEIN"/>
    <property type="match status" value="1"/>
</dbReference>
<evidence type="ECO:0000313" key="3">
    <source>
        <dbReference type="Proteomes" id="UP000035929"/>
    </source>
</evidence>
<feature type="signal peptide" evidence="1">
    <location>
        <begin position="1"/>
        <end position="24"/>
    </location>
</feature>
<reference evidence="2 3" key="1">
    <citation type="submission" date="2015-03" db="EMBL/GenBank/DDBJ databases">
        <title>Genome sequencing of Methylobacterium aquaticum DSM16371 type strain.</title>
        <authorList>
            <person name="Chaudhry V."/>
            <person name="Patil P.B."/>
        </authorList>
    </citation>
    <scope>NUCLEOTIDE SEQUENCE [LARGE SCALE GENOMIC DNA]</scope>
    <source>
        <strain evidence="2 3">DSM 16371</strain>
    </source>
</reference>
<dbReference type="Proteomes" id="UP000035929">
    <property type="component" value="Unassembled WGS sequence"/>
</dbReference>
<accession>A0A0J6SU82</accession>
<sequence>MILSRPLARLLAAVIVMIAACVSASVVGASAAQAHQGQGHQGHGHRGHAPHATSFGASAVTALTLAEAHTEAHMAAQAPRLTAADPDEAPAGRPCNGLCCLMGASCCVPGLLPEGLAAFPSLTAARRLTAAAVAVPAGIVPDSPARPPRSFA</sequence>
<dbReference type="RefSeq" id="WP_048463354.1">
    <property type="nucleotide sequence ID" value="NZ_LABX01000060.1"/>
</dbReference>
<gene>
    <name evidence="2" type="ORF">VP06_08535</name>
</gene>
<evidence type="ECO:0000313" key="2">
    <source>
        <dbReference type="EMBL" id="KMO37082.1"/>
    </source>
</evidence>
<organism evidence="2 3">
    <name type="scientific">Methylobacterium aquaticum</name>
    <dbReference type="NCBI Taxonomy" id="270351"/>
    <lineage>
        <taxon>Bacteria</taxon>
        <taxon>Pseudomonadati</taxon>
        <taxon>Pseudomonadota</taxon>
        <taxon>Alphaproteobacteria</taxon>
        <taxon>Hyphomicrobiales</taxon>
        <taxon>Methylobacteriaceae</taxon>
        <taxon>Methylobacterium</taxon>
    </lineage>
</organism>
<protein>
    <submittedName>
        <fullName evidence="2">Uncharacterized protein</fullName>
    </submittedName>
</protein>
<dbReference type="AlphaFoldDB" id="A0A0J6SU82"/>
<evidence type="ECO:0000256" key="1">
    <source>
        <dbReference type="SAM" id="SignalP"/>
    </source>
</evidence>